<feature type="region of interest" description="Disordered" evidence="1">
    <location>
        <begin position="139"/>
        <end position="308"/>
    </location>
</feature>
<proteinExistence type="predicted"/>
<reference evidence="3" key="1">
    <citation type="journal article" date="2020" name="Fungal Divers.">
        <title>Resolving the Mortierellaceae phylogeny through synthesis of multi-gene phylogenetics and phylogenomics.</title>
        <authorList>
            <person name="Vandepol N."/>
            <person name="Liber J."/>
            <person name="Desiro A."/>
            <person name="Na H."/>
            <person name="Kennedy M."/>
            <person name="Barry K."/>
            <person name="Grigoriev I.V."/>
            <person name="Miller A.N."/>
            <person name="O'Donnell K."/>
            <person name="Stajich J.E."/>
            <person name="Bonito G."/>
        </authorList>
    </citation>
    <scope>NUCLEOTIDE SEQUENCE</scope>
    <source>
        <strain evidence="3">KOD1015</strain>
    </source>
</reference>
<keyword evidence="2" id="KW-0812">Transmembrane</keyword>
<evidence type="ECO:0000256" key="1">
    <source>
        <dbReference type="SAM" id="MobiDB-lite"/>
    </source>
</evidence>
<dbReference type="EMBL" id="JAABOA010005206">
    <property type="protein sequence ID" value="KAF9577164.1"/>
    <property type="molecule type" value="Genomic_DNA"/>
</dbReference>
<feature type="compositionally biased region" description="Polar residues" evidence="1">
    <location>
        <begin position="397"/>
        <end position="410"/>
    </location>
</feature>
<dbReference type="AlphaFoldDB" id="A0A9P6K9H1"/>
<feature type="region of interest" description="Disordered" evidence="1">
    <location>
        <begin position="395"/>
        <end position="483"/>
    </location>
</feature>
<organism evidence="3 4">
    <name type="scientific">Lunasporangiospora selenospora</name>
    <dbReference type="NCBI Taxonomy" id="979761"/>
    <lineage>
        <taxon>Eukaryota</taxon>
        <taxon>Fungi</taxon>
        <taxon>Fungi incertae sedis</taxon>
        <taxon>Mucoromycota</taxon>
        <taxon>Mortierellomycotina</taxon>
        <taxon>Mortierellomycetes</taxon>
        <taxon>Mortierellales</taxon>
        <taxon>Mortierellaceae</taxon>
        <taxon>Lunasporangiospora</taxon>
    </lineage>
</organism>
<comment type="caution">
    <text evidence="3">The sequence shown here is derived from an EMBL/GenBank/DDBJ whole genome shotgun (WGS) entry which is preliminary data.</text>
</comment>
<keyword evidence="2" id="KW-1133">Transmembrane helix</keyword>
<feature type="region of interest" description="Disordered" evidence="1">
    <location>
        <begin position="83"/>
        <end position="104"/>
    </location>
</feature>
<evidence type="ECO:0000313" key="3">
    <source>
        <dbReference type="EMBL" id="KAF9577164.1"/>
    </source>
</evidence>
<feature type="transmembrane region" description="Helical" evidence="2">
    <location>
        <begin position="108"/>
        <end position="132"/>
    </location>
</feature>
<feature type="compositionally biased region" description="Polar residues" evidence="1">
    <location>
        <begin position="94"/>
        <end position="104"/>
    </location>
</feature>
<feature type="compositionally biased region" description="Acidic residues" evidence="1">
    <location>
        <begin position="417"/>
        <end position="426"/>
    </location>
</feature>
<feature type="compositionally biased region" description="Basic and acidic residues" evidence="1">
    <location>
        <begin position="427"/>
        <end position="439"/>
    </location>
</feature>
<evidence type="ECO:0000313" key="4">
    <source>
        <dbReference type="Proteomes" id="UP000780801"/>
    </source>
</evidence>
<keyword evidence="4" id="KW-1185">Reference proteome</keyword>
<keyword evidence="2" id="KW-0472">Membrane</keyword>
<gene>
    <name evidence="3" type="ORF">BGW38_007806</name>
</gene>
<feature type="region of interest" description="Disordered" evidence="1">
    <location>
        <begin position="15"/>
        <end position="41"/>
    </location>
</feature>
<feature type="compositionally biased region" description="Low complexity" evidence="1">
    <location>
        <begin position="188"/>
        <end position="200"/>
    </location>
</feature>
<protein>
    <submittedName>
        <fullName evidence="3">Uncharacterized protein</fullName>
    </submittedName>
</protein>
<accession>A0A9P6K9H1</accession>
<dbReference type="Proteomes" id="UP000780801">
    <property type="component" value="Unassembled WGS sequence"/>
</dbReference>
<evidence type="ECO:0000256" key="2">
    <source>
        <dbReference type="SAM" id="Phobius"/>
    </source>
</evidence>
<feature type="compositionally biased region" description="Acidic residues" evidence="1">
    <location>
        <begin position="464"/>
        <end position="483"/>
    </location>
</feature>
<name>A0A9P6K9H1_9FUNG</name>
<feature type="compositionally biased region" description="Basic and acidic residues" evidence="1">
    <location>
        <begin position="177"/>
        <end position="187"/>
    </location>
</feature>
<sequence>MAQIHGLLDNLVRRQGLGQIPPQGKPSTASKLDGDMLAPTTTTQHSGFLAATTTSTATTTVTAVEPAFGVPPVPPAFGVPPVPPTNTPPVEQPAATNTSKSNEGNFPVGAVVGGVVGGIALIAFLFTMLLFWRRRRQRATTARDGGGVSSRGIGAESMEGKQPFMRASSGSGGTSDDGERGLDEFKQHPPMQYQQQQQQHPHPHPQRFHSESTMVDAASPPLGPLIQSQSSLPNFGPSRPLSQTYSPSSSSPSPSPIPPMHNQGAFGGQMPPASAGYSPGQAQAGTSPPGPRPLYQQHSGSVPNPANYVPRSSYIQTKALSFPNAGVSAGAVGTGAGLGVAEAGAAAMAVTAGGAGVALERRNSLAPSLSEATEAGGFFELIPVDETPRIPHAELLASSSNPVPGTTARSGKSRIEEDQEEEEEEDRLLKDVDWSEIRRTRPTSSMTGLSSGVLASPIALAGAYDDDDGEDDGEIDEGELQYL</sequence>